<evidence type="ECO:0000256" key="9">
    <source>
        <dbReference type="SAM" id="MobiDB-lite"/>
    </source>
</evidence>
<name>A0A0W7WJ41_9RHOB</name>
<keyword evidence="8" id="KW-0067">ATP-binding</keyword>
<dbReference type="Gene3D" id="3.30.450.20">
    <property type="entry name" value="PAS domain"/>
    <property type="match status" value="2"/>
</dbReference>
<dbReference type="STRING" id="1685382.AVJ23_11965"/>
<dbReference type="Pfam" id="PF07568">
    <property type="entry name" value="HisKA_2"/>
    <property type="match status" value="1"/>
</dbReference>
<evidence type="ECO:0000256" key="7">
    <source>
        <dbReference type="ARBA" id="ARBA00022777"/>
    </source>
</evidence>
<comment type="caution">
    <text evidence="12">The sequence shown here is derived from an EMBL/GenBank/DDBJ whole genome shotgun (WGS) entry which is preliminary data.</text>
</comment>
<gene>
    <name evidence="12" type="ORF">AVJ23_11965</name>
</gene>
<dbReference type="OrthoDB" id="9767435at2"/>
<sequence>MTVRFSRLRSLSFQLVALLTLALLPLGLISLYQTQAVLAEARNVGRASLMERTVAAASEERELIQEALGAAQALGAVVRSIEPDQCDAVMERFVEAFPQSIFAGFVKPDGLLDCQSMGDPISVADRPMFASIVENDGPFVEVSPAGAITGETVIVSSLPVRDGDTVLGYIIISIPHSYAEALMPTTSEEGGFFLATITANGNVLAASTPLDGAAQHLPAGRTVDELVNRIGQTFISEAGNGETRLFAVSQMIPGNVAVVGSLDVSSAFDSGWQERNWMPLIFPGLMWIVGVCVAYFGVQRLVIRHMSALRRAMRQYALGKLKGGQLELDNPPEELKDTERAFNKMVLLLSHAEAQQEQDLRDKEVLLREVHHRVKNNLQLIASIMNMQARSARTPEARRMLASLQQRVRGLAILHRTLYTKPEMATVDVAELIAAMVSDISGPSDNSEVEIRTDLAPLELFPDQAVPLSMYLAEAMTNAQKYVGHPSEGKPWIAVTLSVEDRKARLVIENSAGTPVRPAEDETPSEDGLGNRLMRAFVSQLEGQVKVDRSEAGFRLELVFTQHDFAPSGGVSRAA</sequence>
<comment type="subcellular location">
    <subcellularLocation>
        <location evidence="2">Membrane</location>
    </subcellularLocation>
</comment>
<keyword evidence="7" id="KW-0418">Kinase</keyword>
<dbReference type="EMBL" id="LPXO01000006">
    <property type="protein sequence ID" value="KUF10586.1"/>
    <property type="molecule type" value="Genomic_DNA"/>
</dbReference>
<dbReference type="SMART" id="SM00911">
    <property type="entry name" value="HWE_HK"/>
    <property type="match status" value="1"/>
</dbReference>
<dbReference type="GO" id="GO:0005524">
    <property type="term" value="F:ATP binding"/>
    <property type="evidence" value="ECO:0007669"/>
    <property type="project" value="UniProtKB-KW"/>
</dbReference>
<dbReference type="Gene3D" id="3.30.565.10">
    <property type="entry name" value="Histidine kinase-like ATPase, C-terminal domain"/>
    <property type="match status" value="1"/>
</dbReference>
<keyword evidence="6" id="KW-0547">Nucleotide-binding</keyword>
<reference evidence="12 13" key="1">
    <citation type="submission" date="2015-12" db="EMBL/GenBank/DDBJ databases">
        <authorList>
            <person name="Shamseldin A."/>
            <person name="Moawad H."/>
            <person name="Abd El-Rahim W.M."/>
            <person name="Sadowsky M.J."/>
        </authorList>
    </citation>
    <scope>NUCLEOTIDE SEQUENCE [LARGE SCALE GENOMIC DNA]</scope>
    <source>
        <strain evidence="12 13">SJ5A-1</strain>
    </source>
</reference>
<dbReference type="GO" id="GO:0007165">
    <property type="term" value="P:signal transduction"/>
    <property type="evidence" value="ECO:0007669"/>
    <property type="project" value="InterPro"/>
</dbReference>
<evidence type="ECO:0000256" key="8">
    <source>
        <dbReference type="ARBA" id="ARBA00022840"/>
    </source>
</evidence>
<keyword evidence="10" id="KW-1133">Transmembrane helix</keyword>
<comment type="catalytic activity">
    <reaction evidence="1">
        <text>ATP + protein L-histidine = ADP + protein N-phospho-L-histidine.</text>
        <dbReference type="EC" id="2.7.13.3"/>
    </reaction>
</comment>
<dbReference type="InterPro" id="IPR011102">
    <property type="entry name" value="Sig_transdc_His_kinase_HWE"/>
</dbReference>
<dbReference type="InterPro" id="IPR003660">
    <property type="entry name" value="HAMP_dom"/>
</dbReference>
<dbReference type="PANTHER" id="PTHR41523:SF8">
    <property type="entry name" value="ETHYLENE RESPONSE SENSOR PROTEIN"/>
    <property type="match status" value="1"/>
</dbReference>
<feature type="region of interest" description="Disordered" evidence="9">
    <location>
        <begin position="510"/>
        <end position="530"/>
    </location>
</feature>
<evidence type="ECO:0000313" key="12">
    <source>
        <dbReference type="EMBL" id="KUF10586.1"/>
    </source>
</evidence>
<keyword evidence="10" id="KW-0472">Membrane</keyword>
<dbReference type="PANTHER" id="PTHR41523">
    <property type="entry name" value="TWO-COMPONENT SYSTEM SENSOR PROTEIN"/>
    <property type="match status" value="1"/>
</dbReference>
<evidence type="ECO:0000256" key="4">
    <source>
        <dbReference type="ARBA" id="ARBA00022553"/>
    </source>
</evidence>
<dbReference type="CDD" id="cd16936">
    <property type="entry name" value="HATPase_RsbW-like"/>
    <property type="match status" value="1"/>
</dbReference>
<keyword evidence="5" id="KW-0808">Transferase</keyword>
<feature type="domain" description="HAMP" evidence="11">
    <location>
        <begin position="300"/>
        <end position="354"/>
    </location>
</feature>
<evidence type="ECO:0000259" key="11">
    <source>
        <dbReference type="PROSITE" id="PS50885"/>
    </source>
</evidence>
<keyword evidence="4" id="KW-0597">Phosphoprotein</keyword>
<evidence type="ECO:0000256" key="3">
    <source>
        <dbReference type="ARBA" id="ARBA00012438"/>
    </source>
</evidence>
<proteinExistence type="predicted"/>
<dbReference type="EC" id="2.7.13.3" evidence="3"/>
<dbReference type="AlphaFoldDB" id="A0A0W7WJ41"/>
<evidence type="ECO:0000256" key="5">
    <source>
        <dbReference type="ARBA" id="ARBA00022679"/>
    </source>
</evidence>
<evidence type="ECO:0000313" key="13">
    <source>
        <dbReference type="Proteomes" id="UP000054396"/>
    </source>
</evidence>
<dbReference type="GO" id="GO:0004673">
    <property type="term" value="F:protein histidine kinase activity"/>
    <property type="evidence" value="ECO:0007669"/>
    <property type="project" value="UniProtKB-EC"/>
</dbReference>
<dbReference type="RefSeq" id="WP_058862425.1">
    <property type="nucleotide sequence ID" value="NZ_LPXO01000006.1"/>
</dbReference>
<evidence type="ECO:0000256" key="10">
    <source>
        <dbReference type="SAM" id="Phobius"/>
    </source>
</evidence>
<evidence type="ECO:0000256" key="2">
    <source>
        <dbReference type="ARBA" id="ARBA00004370"/>
    </source>
</evidence>
<feature type="transmembrane region" description="Helical" evidence="10">
    <location>
        <begin position="277"/>
        <end position="298"/>
    </location>
</feature>
<dbReference type="Proteomes" id="UP000054396">
    <property type="component" value="Unassembled WGS sequence"/>
</dbReference>
<dbReference type="InterPro" id="IPR036890">
    <property type="entry name" value="HATPase_C_sf"/>
</dbReference>
<keyword evidence="10" id="KW-0812">Transmembrane</keyword>
<dbReference type="InterPro" id="IPR011495">
    <property type="entry name" value="Sig_transdc_His_kin_sub2_dim/P"/>
</dbReference>
<accession>A0A0W7WJ41</accession>
<dbReference type="SUPFAM" id="SSF55874">
    <property type="entry name" value="ATPase domain of HSP90 chaperone/DNA topoisomerase II/histidine kinase"/>
    <property type="match status" value="1"/>
</dbReference>
<evidence type="ECO:0000256" key="1">
    <source>
        <dbReference type="ARBA" id="ARBA00000085"/>
    </source>
</evidence>
<dbReference type="PROSITE" id="PS50885">
    <property type="entry name" value="HAMP"/>
    <property type="match status" value="1"/>
</dbReference>
<organism evidence="12 13">
    <name type="scientific">Pseudoponticoccus marisrubri</name>
    <dbReference type="NCBI Taxonomy" id="1685382"/>
    <lineage>
        <taxon>Bacteria</taxon>
        <taxon>Pseudomonadati</taxon>
        <taxon>Pseudomonadota</taxon>
        <taxon>Alphaproteobacteria</taxon>
        <taxon>Rhodobacterales</taxon>
        <taxon>Roseobacteraceae</taxon>
        <taxon>Pseudoponticoccus</taxon>
    </lineage>
</organism>
<protein>
    <recommendedName>
        <fullName evidence="3">histidine kinase</fullName>
        <ecNumber evidence="3">2.7.13.3</ecNumber>
    </recommendedName>
</protein>
<dbReference type="GO" id="GO:0016020">
    <property type="term" value="C:membrane"/>
    <property type="evidence" value="ECO:0007669"/>
    <property type="project" value="UniProtKB-SubCell"/>
</dbReference>
<evidence type="ECO:0000256" key="6">
    <source>
        <dbReference type="ARBA" id="ARBA00022741"/>
    </source>
</evidence>
<keyword evidence="13" id="KW-1185">Reference proteome</keyword>